<dbReference type="OrthoDB" id="9814946at2"/>
<dbReference type="Proteomes" id="UP000198892">
    <property type="component" value="Unassembled WGS sequence"/>
</dbReference>
<evidence type="ECO:0008006" key="3">
    <source>
        <dbReference type="Google" id="ProtNLM"/>
    </source>
</evidence>
<dbReference type="InterPro" id="IPR036237">
    <property type="entry name" value="Xyl_isomerase-like_sf"/>
</dbReference>
<protein>
    <recommendedName>
        <fullName evidence="3">Xylose isomerase-like TIM barrel</fullName>
    </recommendedName>
</protein>
<dbReference type="AlphaFoldDB" id="A0A1I5TM82"/>
<organism evidence="1 2">
    <name type="scientific">Salibacterium halotolerans</name>
    <dbReference type="NCBI Taxonomy" id="1884432"/>
    <lineage>
        <taxon>Bacteria</taxon>
        <taxon>Bacillati</taxon>
        <taxon>Bacillota</taxon>
        <taxon>Bacilli</taxon>
        <taxon>Bacillales</taxon>
        <taxon>Bacillaceae</taxon>
    </lineage>
</organism>
<accession>A0A1I5TM82</accession>
<evidence type="ECO:0000313" key="1">
    <source>
        <dbReference type="EMBL" id="SFP84182.1"/>
    </source>
</evidence>
<evidence type="ECO:0000313" key="2">
    <source>
        <dbReference type="Proteomes" id="UP000198892"/>
    </source>
</evidence>
<gene>
    <name evidence="1" type="ORF">SAMN05518683_11114</name>
</gene>
<dbReference type="SUPFAM" id="SSF51658">
    <property type="entry name" value="Xylose isomerase-like"/>
    <property type="match status" value="1"/>
</dbReference>
<name>A0A1I5TM82_9BACI</name>
<dbReference type="STRING" id="1884432.SAMN05518683_11114"/>
<dbReference type="Gene3D" id="3.20.20.150">
    <property type="entry name" value="Divalent-metal-dependent TIM barrel enzymes"/>
    <property type="match status" value="1"/>
</dbReference>
<sequence>MKQNYELKNEKIEKKFQELLDSRMIDTTERLTFSWSNWGFGFESLEDSFDRLYQAGIEYIEIHGNHYGKDLGYSKKETKKLMEKYNMGVSGVCGMYSADNDLSSNNPRKR</sequence>
<dbReference type="RefSeq" id="WP_093337366.1">
    <property type="nucleotide sequence ID" value="NZ_FOXD01000011.1"/>
</dbReference>
<proteinExistence type="predicted"/>
<keyword evidence="2" id="KW-1185">Reference proteome</keyword>
<dbReference type="EMBL" id="FOXD01000011">
    <property type="protein sequence ID" value="SFP84182.1"/>
    <property type="molecule type" value="Genomic_DNA"/>
</dbReference>
<reference evidence="2" key="1">
    <citation type="submission" date="2016-10" db="EMBL/GenBank/DDBJ databases">
        <authorList>
            <person name="Varghese N."/>
            <person name="Submissions S."/>
        </authorList>
    </citation>
    <scope>NUCLEOTIDE SEQUENCE [LARGE SCALE GENOMIC DNA]</scope>
    <source>
        <strain evidence="2">S7</strain>
    </source>
</reference>